<evidence type="ECO:0000256" key="2">
    <source>
        <dbReference type="ARBA" id="ARBA00010488"/>
    </source>
</evidence>
<reference evidence="8" key="1">
    <citation type="journal article" date="2014" name="Int. J. Syst. Evol. Microbiol.">
        <title>Complete genome sequence of Corynebacterium casei LMG S-19264T (=DSM 44701T), isolated from a smear-ripened cheese.</title>
        <authorList>
            <consortium name="US DOE Joint Genome Institute (JGI-PGF)"/>
            <person name="Walter F."/>
            <person name="Albersmeier A."/>
            <person name="Kalinowski J."/>
            <person name="Ruckert C."/>
        </authorList>
    </citation>
    <scope>NUCLEOTIDE SEQUENCE</scope>
    <source>
        <strain evidence="8">CGMCC 1.15371</strain>
    </source>
</reference>
<dbReference type="AlphaFoldDB" id="A0A8J3E144"/>
<dbReference type="EMBL" id="BMIR01000033">
    <property type="protein sequence ID" value="GGE56077.1"/>
    <property type="molecule type" value="Genomic_DNA"/>
</dbReference>
<feature type="domain" description="Glycosyltransferase 2-like" evidence="7">
    <location>
        <begin position="5"/>
        <end position="133"/>
    </location>
</feature>
<proteinExistence type="inferred from homology"/>
<evidence type="ECO:0000313" key="8">
    <source>
        <dbReference type="EMBL" id="GGE56077.1"/>
    </source>
</evidence>
<dbReference type="InterPro" id="IPR029044">
    <property type="entry name" value="Nucleotide-diphossugar_trans"/>
</dbReference>
<evidence type="ECO:0000256" key="6">
    <source>
        <dbReference type="ARBA" id="ARBA00023136"/>
    </source>
</evidence>
<gene>
    <name evidence="8" type="ORF">GCM10011391_38860</name>
</gene>
<dbReference type="CDD" id="cd00761">
    <property type="entry name" value="Glyco_tranf_GTA_type"/>
    <property type="match status" value="1"/>
</dbReference>
<evidence type="ECO:0000256" key="3">
    <source>
        <dbReference type="ARBA" id="ARBA00022475"/>
    </source>
</evidence>
<sequence length="1172" mass="138539">MPKVSVIVPVFNVEPYLEACLDSLVQQTLTDIEVIMVNDGSTDNSPDIMEKYSKLFPNFKSFHKENGGLGQARNFGVTKATGDYIIFLDSDDYVAAHAYELMYETALQTGSDIVVGNVERFNSTKIFKSGLHKKVFSETTLNTHISRYPDLMYDTTAWNKLYKKSFWEHHQFKFPEGILYEDIPVTIPAHFLSHSTDILEDVIYYWREREGNDQSITQKRYEIKNFVDRLTVVRMVDHFLREHHVEEALYDLFIYKSLNVDILLYLNQLDEVNNDYLQVFFTRVGEYLKTIPEKTLDKLNAIDRLKYYFVKENDKERFFQVLTFQKQELGHRKVLKKGKLYIGDFPFRDELPEHLFIMNNELEVIPKINRVYWKNKQLHIVGFNYIKYVDMKSKHKITLEAKLFNPQSEKSIRIPVSVVKRPDVTHKRGVRLQGRPLKRLYNYHWSGYELAINFEDEAIRELGEGRLELWFTLNVNGLERTFRAGGPVSGKKPRPPYHSLDGQRLKVDYNKKWDFYIDVSPILNAIEKVFAEGHQLIIEGWSRYGDEQVSLLLYNYRTRQSYFPLLEFLEQPHTELQDKQGFKAVVDLNELSTMAEEGDWTCYIDYDDAYLPATLHPNIKLDIISFGQQEVRMKPSGVGNLIIDFLPQTPKLCQMRWTETTLHLQLRMAEEAFAQFDHINNAELILQHVESGQNVYSSCTLDEKSKGYWYFSSDISIKRADEDKALLDLGKWNVYLEVKGHLEEGLDESMKRRVFIEEGIQDALIHHSFSRLKHIPYKTSKGNMSIKIILEWPWLERGPRRQEVTRRVFYQLFRYLPMKKKSVVLESYWGRSATCNPRAIVDYMEEHGFKYKFIWTLNNENTPVNSKGMAVRKNSIKYYYYMATAKYFINNANFPDFYKKRKRAVEVQTLHGTFLKTMGLDVPGENETEEKREKFLRRCRRWDYLISPSSYMTEISRRCFLYEKEMLEVGFPRNDVLYRNNHPQFIEQLKDKLNLPRDKKVILYAPTWRVRNKFNIELDIEKMQNELGDDYILLLRLHYFVATNIDISSYEGFAYNMSSYGDIQELYLLSDVLITDYSSVMFDYANLSRPILFFTYDLEYYRDQLRGFYIDLEQEAPGPLVKTNEELIDALQTLDHYHDHYNSKLEAFRDKFCEFDNGNASKQVVEKVFNLK</sequence>
<dbReference type="SUPFAM" id="SSF53756">
    <property type="entry name" value="UDP-Glycosyltransferase/glycogen phosphorylase"/>
    <property type="match status" value="1"/>
</dbReference>
<dbReference type="Pfam" id="PF00535">
    <property type="entry name" value="Glycos_transf_2"/>
    <property type="match status" value="1"/>
</dbReference>
<dbReference type="GO" id="GO:0047355">
    <property type="term" value="F:CDP-glycerol glycerophosphotransferase activity"/>
    <property type="evidence" value="ECO:0007669"/>
    <property type="project" value="InterPro"/>
</dbReference>
<evidence type="ECO:0000313" key="9">
    <source>
        <dbReference type="Proteomes" id="UP000628775"/>
    </source>
</evidence>
<dbReference type="PANTHER" id="PTHR37316:SF3">
    <property type="entry name" value="TEICHOIC ACID GLYCEROL-PHOSPHATE TRANSFERASE"/>
    <property type="match status" value="1"/>
</dbReference>
<evidence type="ECO:0000256" key="5">
    <source>
        <dbReference type="ARBA" id="ARBA00022944"/>
    </source>
</evidence>
<dbReference type="InterPro" id="IPR001173">
    <property type="entry name" value="Glyco_trans_2-like"/>
</dbReference>
<dbReference type="InterPro" id="IPR043149">
    <property type="entry name" value="TagF_N"/>
</dbReference>
<dbReference type="Gene3D" id="3.40.50.11820">
    <property type="match status" value="1"/>
</dbReference>
<keyword evidence="5" id="KW-0777">Teichoic acid biosynthesis</keyword>
<keyword evidence="9" id="KW-1185">Reference proteome</keyword>
<dbReference type="SUPFAM" id="SSF53448">
    <property type="entry name" value="Nucleotide-diphospho-sugar transferases"/>
    <property type="match status" value="1"/>
</dbReference>
<keyword evidence="3" id="KW-1003">Cell membrane</keyword>
<evidence type="ECO:0000256" key="4">
    <source>
        <dbReference type="ARBA" id="ARBA00022679"/>
    </source>
</evidence>
<dbReference type="GO" id="GO:0005886">
    <property type="term" value="C:plasma membrane"/>
    <property type="evidence" value="ECO:0007669"/>
    <property type="project" value="UniProtKB-SubCell"/>
</dbReference>
<dbReference type="InterPro" id="IPR007554">
    <property type="entry name" value="Glycerophosphate_synth"/>
</dbReference>
<comment type="subcellular location">
    <subcellularLocation>
        <location evidence="1">Cell membrane</location>
        <topology evidence="1">Peripheral membrane protein</topology>
    </subcellularLocation>
</comment>
<protein>
    <recommendedName>
        <fullName evidence="7">Glycosyltransferase 2-like domain-containing protein</fullName>
    </recommendedName>
</protein>
<name>A0A8J3E144_9BACL</name>
<reference evidence="8" key="2">
    <citation type="submission" date="2020-09" db="EMBL/GenBank/DDBJ databases">
        <authorList>
            <person name="Sun Q."/>
            <person name="Zhou Y."/>
        </authorList>
    </citation>
    <scope>NUCLEOTIDE SEQUENCE</scope>
    <source>
        <strain evidence="8">CGMCC 1.15371</strain>
    </source>
</reference>
<dbReference type="GO" id="GO:0019350">
    <property type="term" value="P:teichoic acid biosynthetic process"/>
    <property type="evidence" value="ECO:0007669"/>
    <property type="project" value="UniProtKB-KW"/>
</dbReference>
<dbReference type="InterPro" id="IPR051612">
    <property type="entry name" value="Teichoic_Acid_Biosynth"/>
</dbReference>
<evidence type="ECO:0000259" key="7">
    <source>
        <dbReference type="Pfam" id="PF00535"/>
    </source>
</evidence>
<keyword evidence="6" id="KW-0472">Membrane</keyword>
<keyword evidence="4" id="KW-0808">Transferase</keyword>
<dbReference type="Gene3D" id="3.40.50.12580">
    <property type="match status" value="1"/>
</dbReference>
<accession>A0A8J3E144</accession>
<organism evidence="8 9">
    <name type="scientific">Pullulanibacillus camelliae</name>
    <dbReference type="NCBI Taxonomy" id="1707096"/>
    <lineage>
        <taxon>Bacteria</taxon>
        <taxon>Bacillati</taxon>
        <taxon>Bacillota</taxon>
        <taxon>Bacilli</taxon>
        <taxon>Bacillales</taxon>
        <taxon>Sporolactobacillaceae</taxon>
        <taxon>Pullulanibacillus</taxon>
    </lineage>
</organism>
<dbReference type="PANTHER" id="PTHR37316">
    <property type="entry name" value="TEICHOIC ACID GLYCEROL-PHOSPHATE PRIMASE"/>
    <property type="match status" value="1"/>
</dbReference>
<comment type="caution">
    <text evidence="8">The sequence shown here is derived from an EMBL/GenBank/DDBJ whole genome shotgun (WGS) entry which is preliminary data.</text>
</comment>
<dbReference type="Pfam" id="PF04464">
    <property type="entry name" value="Glyphos_transf"/>
    <property type="match status" value="1"/>
</dbReference>
<dbReference type="Gene3D" id="3.90.550.10">
    <property type="entry name" value="Spore Coat Polysaccharide Biosynthesis Protein SpsA, Chain A"/>
    <property type="match status" value="1"/>
</dbReference>
<evidence type="ECO:0000256" key="1">
    <source>
        <dbReference type="ARBA" id="ARBA00004202"/>
    </source>
</evidence>
<dbReference type="RefSeq" id="WP_188698860.1">
    <property type="nucleotide sequence ID" value="NZ_BMIR01000033.1"/>
</dbReference>
<dbReference type="Proteomes" id="UP000628775">
    <property type="component" value="Unassembled WGS sequence"/>
</dbReference>
<comment type="similarity">
    <text evidence="2">Belongs to the CDP-glycerol glycerophosphotransferase family.</text>
</comment>
<dbReference type="InterPro" id="IPR043148">
    <property type="entry name" value="TagF_C"/>
</dbReference>